<name>A0AAW0D6P9_9AGAR</name>
<dbReference type="AlphaFoldDB" id="A0AAW0D6P9"/>
<feature type="region of interest" description="Disordered" evidence="1">
    <location>
        <begin position="850"/>
        <end position="935"/>
    </location>
</feature>
<accession>A0AAW0D6P9</accession>
<feature type="region of interest" description="Disordered" evidence="1">
    <location>
        <begin position="216"/>
        <end position="365"/>
    </location>
</feature>
<feature type="region of interest" description="Disordered" evidence="1">
    <location>
        <begin position="1"/>
        <end position="66"/>
    </location>
</feature>
<organism evidence="2 3">
    <name type="scientific">Paramarasmius palmivorus</name>
    <dbReference type="NCBI Taxonomy" id="297713"/>
    <lineage>
        <taxon>Eukaryota</taxon>
        <taxon>Fungi</taxon>
        <taxon>Dikarya</taxon>
        <taxon>Basidiomycota</taxon>
        <taxon>Agaricomycotina</taxon>
        <taxon>Agaricomycetes</taxon>
        <taxon>Agaricomycetidae</taxon>
        <taxon>Agaricales</taxon>
        <taxon>Marasmiineae</taxon>
        <taxon>Marasmiaceae</taxon>
        <taxon>Paramarasmius</taxon>
    </lineage>
</organism>
<keyword evidence="3" id="KW-1185">Reference proteome</keyword>
<evidence type="ECO:0000313" key="3">
    <source>
        <dbReference type="Proteomes" id="UP001383192"/>
    </source>
</evidence>
<feature type="compositionally biased region" description="Polar residues" evidence="1">
    <location>
        <begin position="882"/>
        <end position="893"/>
    </location>
</feature>
<proteinExistence type="predicted"/>
<protein>
    <submittedName>
        <fullName evidence="2">Uncharacterized protein</fullName>
    </submittedName>
</protein>
<gene>
    <name evidence="2" type="ORF">VNI00_007139</name>
</gene>
<evidence type="ECO:0000313" key="2">
    <source>
        <dbReference type="EMBL" id="KAK7046136.1"/>
    </source>
</evidence>
<reference evidence="2 3" key="1">
    <citation type="submission" date="2024-01" db="EMBL/GenBank/DDBJ databases">
        <title>A draft genome for a cacao thread blight-causing isolate of Paramarasmius palmivorus.</title>
        <authorList>
            <person name="Baruah I.K."/>
            <person name="Bukari Y."/>
            <person name="Amoako-Attah I."/>
            <person name="Meinhardt L.W."/>
            <person name="Bailey B.A."/>
            <person name="Cohen S.P."/>
        </authorList>
    </citation>
    <scope>NUCLEOTIDE SEQUENCE [LARGE SCALE GENOMIC DNA]</scope>
    <source>
        <strain evidence="2 3">GH-12</strain>
    </source>
</reference>
<feature type="compositionally biased region" description="Low complexity" evidence="1">
    <location>
        <begin position="355"/>
        <end position="365"/>
    </location>
</feature>
<feature type="compositionally biased region" description="Low complexity" evidence="1">
    <location>
        <begin position="919"/>
        <end position="932"/>
    </location>
</feature>
<dbReference type="EMBL" id="JAYKXP010000022">
    <property type="protein sequence ID" value="KAK7046136.1"/>
    <property type="molecule type" value="Genomic_DNA"/>
</dbReference>
<sequence>MKTLTKIMQMFGVARKETQRPRQTKNTISKPNPIPETDPHNLTTSGTSSSSTVSATLPSLPPHGKTALRNASRRLRHVGVLPTRTLPLITCQGSICQRCLTLSFKPTPSSPPVTSAGHYFLYEDEDEKMIYFIPVPHPLPDSFVGSECTWRFSPYLGESFCSSAEECDAHALSLGEFKYVGARKFMYTGGTNSGAWALLRSVKVSRHRTVVIDLQTEEHTPETLPAPNEHAPEPLLGTSAADERGDSEEERNTVSHRPLSRHPPKIATPEPCITRSPPGVENDTDGQGSRPLLDTNGDFETLSVTEDQVLKPNGPAVSISVSTSIPQNNRESHSRKPSALSLITEETEGVSAPRTPSTPSSLSSEELTILHTPLAAGSSNELLEVQHMRKTPSLPAVSRFFVNREAVWDRPQKENGDAAILSHDAETLLSETSDGIIQDEGQFSEPEPEPRPTSAFAGRICLDCNTIALGTAAKIGYYVTYPSIDLDTAMLCFTVVIPNRDPVPTDESHEHSWLHLGTLEYRGDTEEEERQYFDRCSIHKYYVKAPEDPRAWKRILKIIENGEVIKLEVSESGAQPSISSTISQVGTSHSGHSSTEQNVTASICLRCGTLYFDPSAQNSDSSEIDYHMHGQYLADLDVEGGIIHFIGLPPGTRTSGALIALRAPDQWAFSASAVRCGPCLELTQLGEMKLLAEDPELILDLELGRRGVAYQQAWAHLFSVMSRTKSPHSHIQSHLCMTCGSMFFGLSMPNSGHGHYLPYMDFAENVLRFLRVPPGIPGTLVGETRSGQWVLTPKDVERQCEHEISELGDLALDPETDRLGHVVFSVQNIRDIPAWVRLLSMVFAAEEGQIHQTNESTRPPVQSQTQQTQVRIEPSERETQDQSKGSTTRSRQPLSRHRSAFVVEERPNPENKLGRRSHMSPGSTSASGSSEAHPFRDRLQEAPDSQSTTANDRADTPMDVYSGDGYTDGAPLARQDDAAHSEGSHIQGHTVPWTPCNQHCTVTGVVPRIDFTWPWENILHLPHPSVPPIYLLGLLAKDRERLFALGHHTVVLYRLGHWTDLVWVPVDESDDTPGSMIWSIVRRIHAIDDGLLWQVLAIDERNWFWHWLPRSAQIAYGN</sequence>
<evidence type="ECO:0000256" key="1">
    <source>
        <dbReference type="SAM" id="MobiDB-lite"/>
    </source>
</evidence>
<feature type="compositionally biased region" description="Polar residues" evidence="1">
    <location>
        <begin position="319"/>
        <end position="329"/>
    </location>
</feature>
<feature type="compositionally biased region" description="Low complexity" evidence="1">
    <location>
        <begin position="42"/>
        <end position="58"/>
    </location>
</feature>
<feature type="compositionally biased region" description="Basic and acidic residues" evidence="1">
    <location>
        <begin position="903"/>
        <end position="913"/>
    </location>
</feature>
<dbReference type="Proteomes" id="UP001383192">
    <property type="component" value="Unassembled WGS sequence"/>
</dbReference>
<comment type="caution">
    <text evidence="2">The sequence shown here is derived from an EMBL/GenBank/DDBJ whole genome shotgun (WGS) entry which is preliminary data.</text>
</comment>
<feature type="compositionally biased region" description="Low complexity" evidence="1">
    <location>
        <begin position="856"/>
        <end position="871"/>
    </location>
</feature>